<accession>A0A7W7ZF77</accession>
<dbReference type="Pfam" id="PF03479">
    <property type="entry name" value="PCC"/>
    <property type="match status" value="1"/>
</dbReference>
<evidence type="ECO:0000256" key="1">
    <source>
        <dbReference type="SAM" id="SignalP"/>
    </source>
</evidence>
<dbReference type="PROSITE" id="PS51742">
    <property type="entry name" value="PPC"/>
    <property type="match status" value="1"/>
</dbReference>
<feature type="chain" id="PRO_5031268225" description="PPC domain-containing protein" evidence="1">
    <location>
        <begin position="19"/>
        <end position="184"/>
    </location>
</feature>
<protein>
    <recommendedName>
        <fullName evidence="2">PPC domain-containing protein</fullName>
    </recommendedName>
</protein>
<dbReference type="PANTHER" id="PTHR34988">
    <property type="entry name" value="PROTEIN, PUTATIVE-RELATED"/>
    <property type="match status" value="1"/>
</dbReference>
<dbReference type="Gene3D" id="3.30.1330.80">
    <property type="entry name" value="Hypothetical protein, similar to alpha- acetolactate decarboxylase, domain 2"/>
    <property type="match status" value="1"/>
</dbReference>
<organism evidence="3 4">
    <name type="scientific">Granulicella aggregans</name>
    <dbReference type="NCBI Taxonomy" id="474949"/>
    <lineage>
        <taxon>Bacteria</taxon>
        <taxon>Pseudomonadati</taxon>
        <taxon>Acidobacteriota</taxon>
        <taxon>Terriglobia</taxon>
        <taxon>Terriglobales</taxon>
        <taxon>Acidobacteriaceae</taxon>
        <taxon>Granulicella</taxon>
    </lineage>
</organism>
<evidence type="ECO:0000259" key="2">
    <source>
        <dbReference type="PROSITE" id="PS51742"/>
    </source>
</evidence>
<feature type="domain" description="PPC" evidence="2">
    <location>
        <begin position="48"/>
        <end position="184"/>
    </location>
</feature>
<dbReference type="InterPro" id="IPR005175">
    <property type="entry name" value="PPC_dom"/>
</dbReference>
<dbReference type="AlphaFoldDB" id="A0A7W7ZF77"/>
<dbReference type="PANTHER" id="PTHR34988:SF1">
    <property type="entry name" value="DNA-BINDING PROTEIN"/>
    <property type="match status" value="1"/>
</dbReference>
<gene>
    <name evidence="3" type="ORF">HDF16_003198</name>
</gene>
<dbReference type="Proteomes" id="UP000540989">
    <property type="component" value="Unassembled WGS sequence"/>
</dbReference>
<evidence type="ECO:0000313" key="4">
    <source>
        <dbReference type="Proteomes" id="UP000540989"/>
    </source>
</evidence>
<feature type="signal peptide" evidence="1">
    <location>
        <begin position="1"/>
        <end position="18"/>
    </location>
</feature>
<dbReference type="SUPFAM" id="SSF117856">
    <property type="entry name" value="AF0104/ALDC/Ptd012-like"/>
    <property type="match status" value="1"/>
</dbReference>
<reference evidence="3 4" key="1">
    <citation type="submission" date="2020-08" db="EMBL/GenBank/DDBJ databases">
        <title>Genomic Encyclopedia of Type Strains, Phase IV (KMG-V): Genome sequencing to study the core and pangenomes of soil and plant-associated prokaryotes.</title>
        <authorList>
            <person name="Whitman W."/>
        </authorList>
    </citation>
    <scope>NUCLEOTIDE SEQUENCE [LARGE SCALE GENOMIC DNA]</scope>
    <source>
        <strain evidence="3 4">M8UP14</strain>
    </source>
</reference>
<sequence>MRLISLALLIGIATPALPQQPPPGMISPSRPVAKGMAPGMKFKLVHTGTGERVYAIIFSKGDEVISGLTDFARQNHISDAHFTAIGACESALLAWFDIPQKNYRPIPVNEQSEVLAMTGDIADYLGQPIVHAHSVLGRSDGSTRGGHTFELHVNPTLEVFLMADDIPLGKVQDPGGLKLIDPTE</sequence>
<comment type="caution">
    <text evidence="3">The sequence shown here is derived from an EMBL/GenBank/DDBJ whole genome shotgun (WGS) entry which is preliminary data.</text>
</comment>
<name>A0A7W7ZF77_9BACT</name>
<keyword evidence="4" id="KW-1185">Reference proteome</keyword>
<dbReference type="EMBL" id="JACHIP010000004">
    <property type="protein sequence ID" value="MBB5058484.1"/>
    <property type="molecule type" value="Genomic_DNA"/>
</dbReference>
<dbReference type="CDD" id="cd11378">
    <property type="entry name" value="DUF296"/>
    <property type="match status" value="1"/>
</dbReference>
<keyword evidence="1" id="KW-0732">Signal</keyword>
<proteinExistence type="predicted"/>
<dbReference type="RefSeq" id="WP_246409147.1">
    <property type="nucleotide sequence ID" value="NZ_JACHIP010000004.1"/>
</dbReference>
<evidence type="ECO:0000313" key="3">
    <source>
        <dbReference type="EMBL" id="MBB5058484.1"/>
    </source>
</evidence>